<dbReference type="WBParaSite" id="PDA_v2.g18309.t1">
    <property type="protein sequence ID" value="PDA_v2.g18309.t1"/>
    <property type="gene ID" value="PDA_v2.g18309"/>
</dbReference>
<proteinExistence type="predicted"/>
<dbReference type="Proteomes" id="UP000887578">
    <property type="component" value="Unplaced"/>
</dbReference>
<evidence type="ECO:0000313" key="1">
    <source>
        <dbReference type="Proteomes" id="UP000887578"/>
    </source>
</evidence>
<protein>
    <submittedName>
        <fullName evidence="2">Uncharacterized protein</fullName>
    </submittedName>
</protein>
<accession>A0A914PTX4</accession>
<evidence type="ECO:0000313" key="2">
    <source>
        <dbReference type="WBParaSite" id="PDA_v2.g18309.t1"/>
    </source>
</evidence>
<keyword evidence="1" id="KW-1185">Reference proteome</keyword>
<organism evidence="1 2">
    <name type="scientific">Panagrolaimus davidi</name>
    <dbReference type="NCBI Taxonomy" id="227884"/>
    <lineage>
        <taxon>Eukaryota</taxon>
        <taxon>Metazoa</taxon>
        <taxon>Ecdysozoa</taxon>
        <taxon>Nematoda</taxon>
        <taxon>Chromadorea</taxon>
        <taxon>Rhabditida</taxon>
        <taxon>Tylenchina</taxon>
        <taxon>Panagrolaimomorpha</taxon>
        <taxon>Panagrolaimoidea</taxon>
        <taxon>Panagrolaimidae</taxon>
        <taxon>Panagrolaimus</taxon>
    </lineage>
</organism>
<sequence>MSSRLPPEFFNKLDPTYQSKILLLEHRLNSTENPDKKQEYLDSFYENFLMPGKFIDEMLKQRDEYFIDMASTYRRFCHAFSKATKKKVYEMMNEDVKTRADHFYFLYYYSDTVSLFATVVLSVF</sequence>
<dbReference type="AlphaFoldDB" id="A0A914PTX4"/>
<reference evidence="2" key="1">
    <citation type="submission" date="2022-11" db="UniProtKB">
        <authorList>
            <consortium name="WormBaseParasite"/>
        </authorList>
    </citation>
    <scope>IDENTIFICATION</scope>
</reference>
<name>A0A914PTX4_9BILA</name>